<reference evidence="3" key="2">
    <citation type="journal article" date="2017" name="Nat. Plants">
        <title>The Aegilops tauschii genome reveals multiple impacts of transposons.</title>
        <authorList>
            <person name="Zhao G."/>
            <person name="Zou C."/>
            <person name="Li K."/>
            <person name="Wang K."/>
            <person name="Li T."/>
            <person name="Gao L."/>
            <person name="Zhang X."/>
            <person name="Wang H."/>
            <person name="Yang Z."/>
            <person name="Liu X."/>
            <person name="Jiang W."/>
            <person name="Mao L."/>
            <person name="Kong X."/>
            <person name="Jiao Y."/>
            <person name="Jia J."/>
        </authorList>
    </citation>
    <scope>NUCLEOTIDE SEQUENCE [LARGE SCALE GENOMIC DNA]</scope>
    <source>
        <strain evidence="3">cv. AL8/78</strain>
    </source>
</reference>
<organism evidence="2 3">
    <name type="scientific">Aegilops tauschii subsp. strangulata</name>
    <name type="common">Goatgrass</name>
    <dbReference type="NCBI Taxonomy" id="200361"/>
    <lineage>
        <taxon>Eukaryota</taxon>
        <taxon>Viridiplantae</taxon>
        <taxon>Streptophyta</taxon>
        <taxon>Embryophyta</taxon>
        <taxon>Tracheophyta</taxon>
        <taxon>Spermatophyta</taxon>
        <taxon>Magnoliopsida</taxon>
        <taxon>Liliopsida</taxon>
        <taxon>Poales</taxon>
        <taxon>Poaceae</taxon>
        <taxon>BOP clade</taxon>
        <taxon>Pooideae</taxon>
        <taxon>Triticodae</taxon>
        <taxon>Triticeae</taxon>
        <taxon>Triticinae</taxon>
        <taxon>Aegilops</taxon>
    </lineage>
</organism>
<keyword evidence="1" id="KW-0812">Transmembrane</keyword>
<keyword evidence="3" id="KW-1185">Reference proteome</keyword>
<keyword evidence="1" id="KW-1133">Transmembrane helix</keyword>
<evidence type="ECO:0000256" key="1">
    <source>
        <dbReference type="SAM" id="Phobius"/>
    </source>
</evidence>
<protein>
    <submittedName>
        <fullName evidence="2">Uncharacterized protein</fullName>
    </submittedName>
</protein>
<proteinExistence type="predicted"/>
<accession>A0A453GEG7</accession>
<dbReference type="Proteomes" id="UP000015105">
    <property type="component" value="Chromosome 3D"/>
</dbReference>
<reference evidence="2" key="5">
    <citation type="journal article" date="2021" name="G3 (Bethesda)">
        <title>Aegilops tauschii genome assembly Aet v5.0 features greater sequence contiguity and improved annotation.</title>
        <authorList>
            <person name="Wang L."/>
            <person name="Zhu T."/>
            <person name="Rodriguez J.C."/>
            <person name="Deal K.R."/>
            <person name="Dubcovsky J."/>
            <person name="McGuire P.E."/>
            <person name="Lux T."/>
            <person name="Spannagl M."/>
            <person name="Mayer K.F.X."/>
            <person name="Baldrich P."/>
            <person name="Meyers B.C."/>
            <person name="Huo N."/>
            <person name="Gu Y.Q."/>
            <person name="Zhou H."/>
            <person name="Devos K.M."/>
            <person name="Bennetzen J.L."/>
            <person name="Unver T."/>
            <person name="Budak H."/>
            <person name="Gulick P.J."/>
            <person name="Galiba G."/>
            <person name="Kalapos B."/>
            <person name="Nelson D.R."/>
            <person name="Li P."/>
            <person name="You F.M."/>
            <person name="Luo M.C."/>
            <person name="Dvorak J."/>
        </authorList>
    </citation>
    <scope>NUCLEOTIDE SEQUENCE [LARGE SCALE GENOMIC DNA]</scope>
    <source>
        <strain evidence="2">cv. AL8/78</strain>
    </source>
</reference>
<name>A0A453GEG7_AEGTS</name>
<dbReference type="AlphaFoldDB" id="A0A453GEG7"/>
<reference evidence="2" key="4">
    <citation type="submission" date="2019-03" db="UniProtKB">
        <authorList>
            <consortium name="EnsemblPlants"/>
        </authorList>
    </citation>
    <scope>IDENTIFICATION</scope>
</reference>
<evidence type="ECO:0000313" key="3">
    <source>
        <dbReference type="Proteomes" id="UP000015105"/>
    </source>
</evidence>
<evidence type="ECO:0000313" key="2">
    <source>
        <dbReference type="EnsemblPlants" id="AET3Gv20982000.2"/>
    </source>
</evidence>
<reference evidence="3" key="1">
    <citation type="journal article" date="2014" name="Science">
        <title>Ancient hybridizations among the ancestral genomes of bread wheat.</title>
        <authorList>
            <consortium name="International Wheat Genome Sequencing Consortium,"/>
            <person name="Marcussen T."/>
            <person name="Sandve S.R."/>
            <person name="Heier L."/>
            <person name="Spannagl M."/>
            <person name="Pfeifer M."/>
            <person name="Jakobsen K.S."/>
            <person name="Wulff B.B."/>
            <person name="Steuernagel B."/>
            <person name="Mayer K.F."/>
            <person name="Olsen O.A."/>
        </authorList>
    </citation>
    <scope>NUCLEOTIDE SEQUENCE [LARGE SCALE GENOMIC DNA]</scope>
    <source>
        <strain evidence="3">cv. AL8/78</strain>
    </source>
</reference>
<reference evidence="2" key="3">
    <citation type="journal article" date="2017" name="Nature">
        <title>Genome sequence of the progenitor of the wheat D genome Aegilops tauschii.</title>
        <authorList>
            <person name="Luo M.C."/>
            <person name="Gu Y.Q."/>
            <person name="Puiu D."/>
            <person name="Wang H."/>
            <person name="Twardziok S.O."/>
            <person name="Deal K.R."/>
            <person name="Huo N."/>
            <person name="Zhu T."/>
            <person name="Wang L."/>
            <person name="Wang Y."/>
            <person name="McGuire P.E."/>
            <person name="Liu S."/>
            <person name="Long H."/>
            <person name="Ramasamy R.K."/>
            <person name="Rodriguez J.C."/>
            <person name="Van S.L."/>
            <person name="Yuan L."/>
            <person name="Wang Z."/>
            <person name="Xia Z."/>
            <person name="Xiao L."/>
            <person name="Anderson O.D."/>
            <person name="Ouyang S."/>
            <person name="Liang Y."/>
            <person name="Zimin A.V."/>
            <person name="Pertea G."/>
            <person name="Qi P."/>
            <person name="Bennetzen J.L."/>
            <person name="Dai X."/>
            <person name="Dawson M.W."/>
            <person name="Muller H.G."/>
            <person name="Kugler K."/>
            <person name="Rivarola-Duarte L."/>
            <person name="Spannagl M."/>
            <person name="Mayer K.F.X."/>
            <person name="Lu F.H."/>
            <person name="Bevan M.W."/>
            <person name="Leroy P."/>
            <person name="Li P."/>
            <person name="You F.M."/>
            <person name="Sun Q."/>
            <person name="Liu Z."/>
            <person name="Lyons E."/>
            <person name="Wicker T."/>
            <person name="Salzberg S.L."/>
            <person name="Devos K.M."/>
            <person name="Dvorak J."/>
        </authorList>
    </citation>
    <scope>NUCLEOTIDE SEQUENCE [LARGE SCALE GENOMIC DNA]</scope>
    <source>
        <strain evidence="2">cv. AL8/78</strain>
    </source>
</reference>
<dbReference type="EnsemblPlants" id="AET3Gv20982000.2">
    <property type="protein sequence ID" value="AET3Gv20982000.2"/>
    <property type="gene ID" value="AET3Gv20982000"/>
</dbReference>
<sequence length="80" mass="9136">VRGVSLVSLQDSFMEVDSPVTDYALYQFGTSGAIIAVATTVTHPLVLHVYRKNRKQKREVSRTCVHMIRWLCWFYLSVGC</sequence>
<feature type="transmembrane region" description="Helical" evidence="1">
    <location>
        <begin position="24"/>
        <end position="50"/>
    </location>
</feature>
<keyword evidence="1" id="KW-0472">Membrane</keyword>
<dbReference type="Gramene" id="AET3Gv20982000.2">
    <property type="protein sequence ID" value="AET3Gv20982000.2"/>
    <property type="gene ID" value="AET3Gv20982000"/>
</dbReference>